<dbReference type="InterPro" id="IPR031924">
    <property type="entry name" value="GH115"/>
</dbReference>
<dbReference type="Gene3D" id="3.20.20.520">
    <property type="entry name" value="Glycosyl hydrolase family 115"/>
    <property type="match status" value="1"/>
</dbReference>
<dbReference type="InterPro" id="IPR041437">
    <property type="entry name" value="GH115_C"/>
</dbReference>
<proteinExistence type="predicted"/>
<dbReference type="OrthoDB" id="4849794at2759"/>
<keyword evidence="2" id="KW-0732">Signal</keyword>
<organism evidence="4 5">
    <name type="scientific">Hydnomerulius pinastri MD-312</name>
    <dbReference type="NCBI Taxonomy" id="994086"/>
    <lineage>
        <taxon>Eukaryota</taxon>
        <taxon>Fungi</taxon>
        <taxon>Dikarya</taxon>
        <taxon>Basidiomycota</taxon>
        <taxon>Agaricomycotina</taxon>
        <taxon>Agaricomycetes</taxon>
        <taxon>Agaricomycetidae</taxon>
        <taxon>Boletales</taxon>
        <taxon>Boletales incertae sedis</taxon>
        <taxon>Leucogyrophana</taxon>
    </lineage>
</organism>
<accession>A0A0C9W0S0</accession>
<feature type="chain" id="PRO_5002215596" evidence="2">
    <location>
        <begin position="20"/>
        <end position="1004"/>
    </location>
</feature>
<gene>
    <name evidence="4" type="ORF">HYDPIDRAFT_40596</name>
</gene>
<keyword evidence="5" id="KW-1185">Reference proteome</keyword>
<dbReference type="Pfam" id="PF17829">
    <property type="entry name" value="GH115_C"/>
    <property type="match status" value="1"/>
</dbReference>
<dbReference type="Gene3D" id="3.30.379.10">
    <property type="entry name" value="Chitobiase/beta-hexosaminidase domain 2-like"/>
    <property type="match status" value="1"/>
</dbReference>
<dbReference type="InterPro" id="IPR029018">
    <property type="entry name" value="Hex-like_dom2"/>
</dbReference>
<evidence type="ECO:0000259" key="3">
    <source>
        <dbReference type="Pfam" id="PF17829"/>
    </source>
</evidence>
<dbReference type="Proteomes" id="UP000053820">
    <property type="component" value="Unassembled WGS sequence"/>
</dbReference>
<dbReference type="Pfam" id="PF15979">
    <property type="entry name" value="Glyco_hydro_115"/>
    <property type="match status" value="1"/>
</dbReference>
<dbReference type="InterPro" id="IPR042301">
    <property type="entry name" value="GH115_sf"/>
</dbReference>
<evidence type="ECO:0000313" key="4">
    <source>
        <dbReference type="EMBL" id="KIJ64385.1"/>
    </source>
</evidence>
<dbReference type="Gene3D" id="2.60.120.1620">
    <property type="match status" value="1"/>
</dbReference>
<dbReference type="Gene3D" id="1.20.58.2150">
    <property type="match status" value="1"/>
</dbReference>
<keyword evidence="1 4" id="KW-0378">Hydrolase</keyword>
<sequence length="1004" mass="111076">MLGLKALAGVAALIGGAHAIGQMTCVSFDSTSSSSDFAVVSNGQAAPIYYSSEDWGGVQLAATNFAEDIERVTGVKPALNNVTTSSMSSAVQSNAYPIIVGTLGQSPLIDAIVNQTNLDVSSIEGQWEAFMTRVVSNPIPGVKSAYVMIGADKRGTIYALYDHSEQFGVSPWYWWADVPTTQHSELYVAATGCAHGSPTVKYRGIFFNDEQPALQNWAMEKFSNGTGAYYTGSPFNSEFYTKVFELMLRFKANYLWPAMWSSAFAVDDPLNQYWADFYGIVMGTSHEEPIMRSTPVEWDIFGSGPWDYSVNRQNIYDFWVVGAERGKPYENIYSVGMRGAGDLPMSSTTDVALLQQVIADQRQILTDTFNGTNVTTIPQMWCLYKEVLGYYEAGLQVPEDVTLLWTDDNYGNIERFPIYSERNRSGGAGVYYHYDYVGDPMDYKWITSSQMAKTYDQMSLAVDREAVRIWILNVGDLKPYEMQTEFFITYGWNASIWTPDNLNSFVYSWAQREFGLTDTDSESITQIIANVSMYNSRRKPEMLNATTYSLANYREAEIMLQEWDAVLNASTAIYNTVSAAMQPAFFELVQHPVEASHTVATMWIYAGINNLRASQARLSANEYFTKVQDLFQKDYDLEVEYHTILDGKWDHMMDQTHIMYYYWQQPMQDTMPYVTYIQPRKDNIAGVMRIVPEQSLGAWPGDNMNDCAQGYSCPNPTLTLDPYIPFQNRYIDIGAGGALPFTFTISTNVSWLDLSITSGSISPSAPEQRVYVSVKDWSQVTGAETAVVNFNATSPGQPMLNVPVTFIANHTVPASNFTGFVEGDGVISIEAAHTSSNTSVSGIMWMELPGYGRTLSGITPLPRMGDNGTNFTAGTGPSVTYDFYNFNTIGQAGNITITTYVAPSLNANGNDRPIAFAIQVDDEAPQTEYFVPYAAAGSLPAAWDGMDGFAATNIAAVMTNFTAAPGAHELKIWMVEPAVVVEKIVIDTGGLLPSYLGPPESMRV</sequence>
<evidence type="ECO:0000313" key="5">
    <source>
        <dbReference type="Proteomes" id="UP000053820"/>
    </source>
</evidence>
<dbReference type="AlphaFoldDB" id="A0A0C9W0S0"/>
<name>A0A0C9W0S0_9AGAM</name>
<dbReference type="HOGENOM" id="CLU_004852_0_0_1"/>
<dbReference type="EMBL" id="KN839847">
    <property type="protein sequence ID" value="KIJ64385.1"/>
    <property type="molecule type" value="Genomic_DNA"/>
</dbReference>
<dbReference type="PANTHER" id="PTHR37842:SF2">
    <property type="entry name" value="GYLCOSYL HYDROLASE 115 C-TERMINAL DOMAIN-CONTAINING PROTEIN"/>
    <property type="match status" value="1"/>
</dbReference>
<reference evidence="4 5" key="1">
    <citation type="submission" date="2014-04" db="EMBL/GenBank/DDBJ databases">
        <title>Evolutionary Origins and Diversification of the Mycorrhizal Mutualists.</title>
        <authorList>
            <consortium name="DOE Joint Genome Institute"/>
            <consortium name="Mycorrhizal Genomics Consortium"/>
            <person name="Kohler A."/>
            <person name="Kuo A."/>
            <person name="Nagy L.G."/>
            <person name="Floudas D."/>
            <person name="Copeland A."/>
            <person name="Barry K.W."/>
            <person name="Cichocki N."/>
            <person name="Veneault-Fourrey C."/>
            <person name="LaButti K."/>
            <person name="Lindquist E.A."/>
            <person name="Lipzen A."/>
            <person name="Lundell T."/>
            <person name="Morin E."/>
            <person name="Murat C."/>
            <person name="Riley R."/>
            <person name="Ohm R."/>
            <person name="Sun H."/>
            <person name="Tunlid A."/>
            <person name="Henrissat B."/>
            <person name="Grigoriev I.V."/>
            <person name="Hibbett D.S."/>
            <person name="Martin F."/>
        </authorList>
    </citation>
    <scope>NUCLEOTIDE SEQUENCE [LARGE SCALE GENOMIC DNA]</scope>
    <source>
        <strain evidence="4 5">MD-312</strain>
    </source>
</reference>
<dbReference type="PANTHER" id="PTHR37842">
    <property type="match status" value="1"/>
</dbReference>
<feature type="signal peptide" evidence="2">
    <location>
        <begin position="1"/>
        <end position="19"/>
    </location>
</feature>
<protein>
    <submittedName>
        <fullName evidence="4">Glycoside hydrolase family 115 protein</fullName>
    </submittedName>
</protein>
<evidence type="ECO:0000256" key="1">
    <source>
        <dbReference type="ARBA" id="ARBA00022801"/>
    </source>
</evidence>
<feature type="domain" description="Gylcosyl hydrolase 115 C-terminal" evidence="3">
    <location>
        <begin position="819"/>
        <end position="1000"/>
    </location>
</feature>
<evidence type="ECO:0000256" key="2">
    <source>
        <dbReference type="SAM" id="SignalP"/>
    </source>
</evidence>
<dbReference type="GO" id="GO:0016787">
    <property type="term" value="F:hydrolase activity"/>
    <property type="evidence" value="ECO:0007669"/>
    <property type="project" value="UniProtKB-KW"/>
</dbReference>